<dbReference type="InterPro" id="IPR011701">
    <property type="entry name" value="MFS"/>
</dbReference>
<feature type="transmembrane region" description="Helical" evidence="4">
    <location>
        <begin position="246"/>
        <end position="264"/>
    </location>
</feature>
<comment type="caution">
    <text evidence="5">The sequence shown here is derived from an EMBL/GenBank/DDBJ whole genome shotgun (WGS) entry which is preliminary data.</text>
</comment>
<feature type="transmembrane region" description="Helical" evidence="4">
    <location>
        <begin position="85"/>
        <end position="101"/>
    </location>
</feature>
<feature type="transmembrane region" description="Helical" evidence="4">
    <location>
        <begin position="300"/>
        <end position="321"/>
    </location>
</feature>
<evidence type="ECO:0008006" key="7">
    <source>
        <dbReference type="Google" id="ProtNLM"/>
    </source>
</evidence>
<dbReference type="GO" id="GO:0022857">
    <property type="term" value="F:transmembrane transporter activity"/>
    <property type="evidence" value="ECO:0007669"/>
    <property type="project" value="InterPro"/>
</dbReference>
<feature type="transmembrane region" description="Helical" evidence="4">
    <location>
        <begin position="354"/>
        <end position="378"/>
    </location>
</feature>
<keyword evidence="6" id="KW-1185">Reference proteome</keyword>
<feature type="transmembrane region" description="Helical" evidence="4">
    <location>
        <begin position="276"/>
        <end position="294"/>
    </location>
</feature>
<sequence length="392" mass="43539">MNIEYTEQKTLQQSGWRSPFALLALMTVAMPLAFSTWYALLNNFVVERAQYTGADIGLLQSVREIPGFLAFTAVFVLLVLREQRFAILALLTLGLGVSLTGFFPSSMGLLCTTFIMSVGFHYFETLKKSLALQWLPKDQAPALLGKLLGLSSASSLVVYAFIVWQPLGYESTYLLGGGLCIVLALFMFLAYPLFPEQEPQHKRLFLRRRYWLYYALVFMSGARRQIFMVFAGFMMVEKFHYDVSDIATLYLINHAINSVIAAPIGRWINRVGERTALSFEYIGLILVFVSYAFVDNAELAAGLYIIDHLFFSMAIAINSYFQKIADPKDIAATSGVSFTINHIAAVVIPVSFGLLWMTSSAAVFLLGAAMALGSLILARRIPSAPSPGNEVR</sequence>
<feature type="transmembrane region" description="Helical" evidence="4">
    <location>
        <begin position="147"/>
        <end position="167"/>
    </location>
</feature>
<evidence type="ECO:0000256" key="1">
    <source>
        <dbReference type="ARBA" id="ARBA00022692"/>
    </source>
</evidence>
<name>A0A7X0JR51_9GAMM</name>
<protein>
    <recommendedName>
        <fullName evidence="7">MFS transporter</fullName>
    </recommendedName>
</protein>
<evidence type="ECO:0000256" key="4">
    <source>
        <dbReference type="SAM" id="Phobius"/>
    </source>
</evidence>
<dbReference type="Gene3D" id="1.20.1250.20">
    <property type="entry name" value="MFS general substrate transporter like domains"/>
    <property type="match status" value="1"/>
</dbReference>
<feature type="transmembrane region" description="Helical" evidence="4">
    <location>
        <begin position="107"/>
        <end position="126"/>
    </location>
</feature>
<dbReference type="Proteomes" id="UP000528457">
    <property type="component" value="Unassembled WGS sequence"/>
</dbReference>
<feature type="transmembrane region" description="Helical" evidence="4">
    <location>
        <begin position="211"/>
        <end position="234"/>
    </location>
</feature>
<proteinExistence type="predicted"/>
<dbReference type="InterPro" id="IPR036259">
    <property type="entry name" value="MFS_trans_sf"/>
</dbReference>
<evidence type="ECO:0000313" key="5">
    <source>
        <dbReference type="EMBL" id="MBB6520764.1"/>
    </source>
</evidence>
<dbReference type="EMBL" id="JACHHT010000001">
    <property type="protein sequence ID" value="MBB6520764.1"/>
    <property type="molecule type" value="Genomic_DNA"/>
</dbReference>
<dbReference type="AlphaFoldDB" id="A0A7X0JR51"/>
<keyword evidence="1 4" id="KW-0812">Transmembrane</keyword>
<gene>
    <name evidence="5" type="ORF">HNR48_001042</name>
</gene>
<dbReference type="InParanoid" id="A0A7X0JR51"/>
<feature type="transmembrane region" description="Helical" evidence="4">
    <location>
        <begin position="173"/>
        <end position="191"/>
    </location>
</feature>
<evidence type="ECO:0000256" key="2">
    <source>
        <dbReference type="ARBA" id="ARBA00022989"/>
    </source>
</evidence>
<feature type="transmembrane region" description="Helical" evidence="4">
    <location>
        <begin position="20"/>
        <end position="41"/>
    </location>
</feature>
<feature type="transmembrane region" description="Helical" evidence="4">
    <location>
        <begin position="330"/>
        <end position="348"/>
    </location>
</feature>
<evidence type="ECO:0000313" key="6">
    <source>
        <dbReference type="Proteomes" id="UP000528457"/>
    </source>
</evidence>
<evidence type="ECO:0000256" key="3">
    <source>
        <dbReference type="ARBA" id="ARBA00023136"/>
    </source>
</evidence>
<accession>A0A7X0JR51</accession>
<organism evidence="5 6">
    <name type="scientific">Pseudoteredinibacter isoporae</name>
    <dbReference type="NCBI Taxonomy" id="570281"/>
    <lineage>
        <taxon>Bacteria</taxon>
        <taxon>Pseudomonadati</taxon>
        <taxon>Pseudomonadota</taxon>
        <taxon>Gammaproteobacteria</taxon>
        <taxon>Cellvibrionales</taxon>
        <taxon>Cellvibrionaceae</taxon>
        <taxon>Pseudoteredinibacter</taxon>
    </lineage>
</organism>
<feature type="transmembrane region" description="Helical" evidence="4">
    <location>
        <begin position="61"/>
        <end position="80"/>
    </location>
</feature>
<keyword evidence="3 4" id="KW-0472">Membrane</keyword>
<reference evidence="5 6" key="1">
    <citation type="submission" date="2020-08" db="EMBL/GenBank/DDBJ databases">
        <title>Genomic Encyclopedia of Type Strains, Phase IV (KMG-IV): sequencing the most valuable type-strain genomes for metagenomic binning, comparative biology and taxonomic classification.</title>
        <authorList>
            <person name="Goeker M."/>
        </authorList>
    </citation>
    <scope>NUCLEOTIDE SEQUENCE [LARGE SCALE GENOMIC DNA]</scope>
    <source>
        <strain evidence="5 6">DSM 22368</strain>
    </source>
</reference>
<dbReference type="SUPFAM" id="SSF103473">
    <property type="entry name" value="MFS general substrate transporter"/>
    <property type="match status" value="1"/>
</dbReference>
<keyword evidence="2 4" id="KW-1133">Transmembrane helix</keyword>
<dbReference type="Pfam" id="PF07690">
    <property type="entry name" value="MFS_1"/>
    <property type="match status" value="1"/>
</dbReference>